<proteinExistence type="predicted"/>
<evidence type="ECO:0000313" key="3">
    <source>
        <dbReference type="Proteomes" id="UP000450012"/>
    </source>
</evidence>
<name>A0A7X4GP38_9BURK</name>
<dbReference type="SUPFAM" id="SSF89946">
    <property type="entry name" value="Hypothetical protein VC0424"/>
    <property type="match status" value="1"/>
</dbReference>
<accession>A0A7X4GP38</accession>
<organism evidence="2 3">
    <name type="scientific">Duganella rivi</name>
    <dbReference type="NCBI Taxonomy" id="2666083"/>
    <lineage>
        <taxon>Bacteria</taxon>
        <taxon>Pseudomonadati</taxon>
        <taxon>Pseudomonadota</taxon>
        <taxon>Betaproteobacteria</taxon>
        <taxon>Burkholderiales</taxon>
        <taxon>Oxalobacteraceae</taxon>
        <taxon>Telluria group</taxon>
        <taxon>Duganella</taxon>
    </lineage>
</organism>
<dbReference type="InterPro" id="IPR036701">
    <property type="entry name" value="RraB-like_sf"/>
</dbReference>
<dbReference type="Pfam" id="PF06877">
    <property type="entry name" value="RraB"/>
    <property type="match status" value="1"/>
</dbReference>
<sequence length="111" mass="12802">MKKIQNQAWPNDVDGDVFRRMKSSGFDFDATVDIDFNIDFDDWPPSAELIELLREKFAVVRVYESDDLGSGYIQLVLNERVTYEVNRHHSPRHSAAVKNAAFQTRLATAFH</sequence>
<reference evidence="2 3" key="1">
    <citation type="submission" date="2019-12" db="EMBL/GenBank/DDBJ databases">
        <title>Novel species isolated from a subtropical stream in China.</title>
        <authorList>
            <person name="Lu H."/>
        </authorList>
    </citation>
    <scope>NUCLEOTIDE SEQUENCE [LARGE SCALE GENOMIC DNA]</scope>
    <source>
        <strain evidence="2 3">FT55W</strain>
    </source>
</reference>
<dbReference type="InterPro" id="IPR009671">
    <property type="entry name" value="RraB_dom"/>
</dbReference>
<feature type="domain" description="Regulator of ribonuclease activity B" evidence="1">
    <location>
        <begin position="12"/>
        <end position="84"/>
    </location>
</feature>
<evidence type="ECO:0000259" key="1">
    <source>
        <dbReference type="Pfam" id="PF06877"/>
    </source>
</evidence>
<gene>
    <name evidence="2" type="ORF">GTP45_09575</name>
</gene>
<protein>
    <recommendedName>
        <fullName evidence="1">Regulator of ribonuclease activity B domain-containing protein</fullName>
    </recommendedName>
</protein>
<keyword evidence="3" id="KW-1185">Reference proteome</keyword>
<dbReference type="EMBL" id="WWCK01000003">
    <property type="protein sequence ID" value="MYM67077.1"/>
    <property type="molecule type" value="Genomic_DNA"/>
</dbReference>
<dbReference type="RefSeq" id="WP_161013648.1">
    <property type="nucleotide sequence ID" value="NZ_WWCK01000003.1"/>
</dbReference>
<evidence type="ECO:0000313" key="2">
    <source>
        <dbReference type="EMBL" id="MYM67077.1"/>
    </source>
</evidence>
<dbReference type="AlphaFoldDB" id="A0A7X4GP38"/>
<comment type="caution">
    <text evidence="2">The sequence shown here is derived from an EMBL/GenBank/DDBJ whole genome shotgun (WGS) entry which is preliminary data.</text>
</comment>
<dbReference type="Proteomes" id="UP000450012">
    <property type="component" value="Unassembled WGS sequence"/>
</dbReference>